<evidence type="ECO:0000256" key="1">
    <source>
        <dbReference type="ARBA" id="ARBA00004123"/>
    </source>
</evidence>
<sequence length="629" mass="70162">MMPVDEIGSGSGSSNAGQMTRENCDQRHTPHQINEMERLFQQCSHPSLKQRMEMSQNLGLEPNQIKFWFQNRRTQMKANQNRDDNAALIRENENMKNENLLLEEELKNFVCPGCSRGEKNANPLVLENIRLNEEYQRLRAFASSVPVLSLGRAVEPVTSAALLPGIQSIDELKPFAIHLALQYLHEMRTMCKASRPLWVRESNGKESLIVAEYYNQMFSWDLALNPQMRIEASRGTTFVTMNSINLVENFCNPDKWMEMFPSIVSKAKTLQIVEGPSGNLNGSLRLMYAEMQMLRKPSGCIIQECLPRFGCTKVTWLEHMEVEDRPMHPIINQFVSSGVDFGAERWLAVLQRQCERLDRLTGQNGCDRGVSSPEAKSKLMDLAKRMMRAFCVSLSSLGSQSWMNLTDSPEDTVRISTRSATEPGHPIGLILYAVSTTRLPCSRLQVFDFLRDIQNRAQITEGRSNGNSIHELTYIENGGSHPGNCISLFRIDHHPPRGPSSSRQIAKYVLQESYSSKCESVVACTTLEVGSTMLDSIDPSAIPILPLGFVMVPAPQTNSSAECSTSTANIRQDSGCFLTVGLQTLASTNPSDDLNLSSAIDIHSRLDNIIRQVKMALSGASTSGTSNVM</sequence>
<feature type="coiled-coil region" evidence="11">
    <location>
        <begin position="78"/>
        <end position="105"/>
    </location>
</feature>
<feature type="DNA-binding region" description="Homeobox" evidence="9">
    <location>
        <begin position="21"/>
        <end position="80"/>
    </location>
</feature>
<dbReference type="GO" id="GO:0008289">
    <property type="term" value="F:lipid binding"/>
    <property type="evidence" value="ECO:0007669"/>
    <property type="project" value="InterPro"/>
</dbReference>
<dbReference type="InterPro" id="IPR042160">
    <property type="entry name" value="HD-Zip_IV"/>
</dbReference>
<feature type="region of interest" description="Disordered" evidence="12">
    <location>
        <begin position="1"/>
        <end position="21"/>
    </location>
</feature>
<evidence type="ECO:0000259" key="13">
    <source>
        <dbReference type="PROSITE" id="PS50071"/>
    </source>
</evidence>
<comment type="similarity">
    <text evidence="2">Belongs to the HD-ZIP homeobox family. Class IV subfamily.</text>
</comment>
<evidence type="ECO:0000256" key="11">
    <source>
        <dbReference type="SAM" id="Coils"/>
    </source>
</evidence>
<dbReference type="SUPFAM" id="SSF55961">
    <property type="entry name" value="Bet v1-like"/>
    <property type="match status" value="2"/>
</dbReference>
<evidence type="ECO:0000256" key="6">
    <source>
        <dbReference type="ARBA" id="ARBA00023155"/>
    </source>
</evidence>
<evidence type="ECO:0000256" key="9">
    <source>
        <dbReference type="PROSITE-ProRule" id="PRU00108"/>
    </source>
</evidence>
<evidence type="ECO:0000256" key="5">
    <source>
        <dbReference type="ARBA" id="ARBA00023125"/>
    </source>
</evidence>
<reference evidence="15" key="1">
    <citation type="submission" date="2023-02" db="EMBL/GenBank/DDBJ databases">
        <title>Genome of toxic invasive species Heracleum sosnowskyi carries increased number of genes despite the absence of recent whole-genome duplications.</title>
        <authorList>
            <person name="Schelkunov M."/>
            <person name="Shtratnikova V."/>
            <person name="Makarenko M."/>
            <person name="Klepikova A."/>
            <person name="Omelchenko D."/>
            <person name="Novikova G."/>
            <person name="Obukhova E."/>
            <person name="Bogdanov V."/>
            <person name="Penin A."/>
            <person name="Logacheva M."/>
        </authorList>
    </citation>
    <scope>NUCLEOTIDE SEQUENCE</scope>
    <source>
        <strain evidence="15">Hsosn_3</strain>
        <tissue evidence="15">Leaf</tissue>
    </source>
</reference>
<evidence type="ECO:0000256" key="4">
    <source>
        <dbReference type="ARBA" id="ARBA00023054"/>
    </source>
</evidence>
<dbReference type="PROSITE" id="PS50071">
    <property type="entry name" value="HOMEOBOX_2"/>
    <property type="match status" value="1"/>
</dbReference>
<comment type="caution">
    <text evidence="15">The sequence shown here is derived from an EMBL/GenBank/DDBJ whole genome shotgun (WGS) entry which is preliminary data.</text>
</comment>
<organism evidence="15 16">
    <name type="scientific">Heracleum sosnowskyi</name>
    <dbReference type="NCBI Taxonomy" id="360622"/>
    <lineage>
        <taxon>Eukaryota</taxon>
        <taxon>Viridiplantae</taxon>
        <taxon>Streptophyta</taxon>
        <taxon>Embryophyta</taxon>
        <taxon>Tracheophyta</taxon>
        <taxon>Spermatophyta</taxon>
        <taxon>Magnoliopsida</taxon>
        <taxon>eudicotyledons</taxon>
        <taxon>Gunneridae</taxon>
        <taxon>Pentapetalae</taxon>
        <taxon>asterids</taxon>
        <taxon>campanulids</taxon>
        <taxon>Apiales</taxon>
        <taxon>Apiaceae</taxon>
        <taxon>Apioideae</taxon>
        <taxon>apioid superclade</taxon>
        <taxon>Tordylieae</taxon>
        <taxon>Tordyliinae</taxon>
        <taxon>Heracleum</taxon>
    </lineage>
</organism>
<evidence type="ECO:0000256" key="2">
    <source>
        <dbReference type="ARBA" id="ARBA00006789"/>
    </source>
</evidence>
<evidence type="ECO:0000313" key="16">
    <source>
        <dbReference type="Proteomes" id="UP001237642"/>
    </source>
</evidence>
<feature type="domain" description="START" evidence="14">
    <location>
        <begin position="297"/>
        <end position="359"/>
    </location>
</feature>
<dbReference type="GO" id="GO:0003677">
    <property type="term" value="F:DNA binding"/>
    <property type="evidence" value="ECO:0007669"/>
    <property type="project" value="UniProtKB-UniRule"/>
</dbReference>
<protein>
    <submittedName>
        <fullName evidence="15">Uncharacterized protein</fullName>
    </submittedName>
</protein>
<dbReference type="InterPro" id="IPR057993">
    <property type="entry name" value="HD-Zip_IV_C"/>
</dbReference>
<evidence type="ECO:0000256" key="3">
    <source>
        <dbReference type="ARBA" id="ARBA00023015"/>
    </source>
</evidence>
<dbReference type="SUPFAM" id="SSF46689">
    <property type="entry name" value="Homeodomain-like"/>
    <property type="match status" value="1"/>
</dbReference>
<dbReference type="PROSITE" id="PS00027">
    <property type="entry name" value="HOMEOBOX_1"/>
    <property type="match status" value="1"/>
</dbReference>
<keyword evidence="8 9" id="KW-0539">Nucleus</keyword>
<dbReference type="CDD" id="cd00086">
    <property type="entry name" value="homeodomain"/>
    <property type="match status" value="1"/>
</dbReference>
<evidence type="ECO:0000256" key="8">
    <source>
        <dbReference type="ARBA" id="ARBA00023242"/>
    </source>
</evidence>
<evidence type="ECO:0000313" key="15">
    <source>
        <dbReference type="EMBL" id="KAK1387589.1"/>
    </source>
</evidence>
<feature type="compositionally biased region" description="Polar residues" evidence="12">
    <location>
        <begin position="12"/>
        <end position="21"/>
    </location>
</feature>
<keyword evidence="16" id="KW-1185">Reference proteome</keyword>
<dbReference type="PANTHER" id="PTHR45654">
    <property type="entry name" value="HOMEOBOX-LEUCINE ZIPPER PROTEIN MERISTEM L1"/>
    <property type="match status" value="1"/>
</dbReference>
<feature type="domain" description="Homeobox" evidence="13">
    <location>
        <begin position="19"/>
        <end position="79"/>
    </location>
</feature>
<keyword evidence="7" id="KW-0804">Transcription</keyword>
<dbReference type="InterPro" id="IPR001356">
    <property type="entry name" value="HD"/>
</dbReference>
<comment type="subcellular location">
    <subcellularLocation>
        <location evidence="1 9 10">Nucleus</location>
    </subcellularLocation>
</comment>
<dbReference type="Pfam" id="PF01852">
    <property type="entry name" value="START"/>
    <property type="match status" value="1"/>
</dbReference>
<keyword evidence="3" id="KW-0805">Transcription regulation</keyword>
<gene>
    <name evidence="15" type="ORF">POM88_015767</name>
</gene>
<dbReference type="InterPro" id="IPR017970">
    <property type="entry name" value="Homeobox_CS"/>
</dbReference>
<proteinExistence type="inferred from homology"/>
<dbReference type="PANTHER" id="PTHR45654:SF11">
    <property type="entry name" value="HOMEOBOX-LEUCINE ZIPPER PROTEIN HDG5"/>
    <property type="match status" value="1"/>
</dbReference>
<keyword evidence="6 9" id="KW-0371">Homeobox</keyword>
<keyword evidence="4 11" id="KW-0175">Coiled coil</keyword>
<dbReference type="PROSITE" id="PS50848">
    <property type="entry name" value="START"/>
    <property type="match status" value="1"/>
</dbReference>
<dbReference type="InterPro" id="IPR002913">
    <property type="entry name" value="START_lipid-bd_dom"/>
</dbReference>
<dbReference type="AlphaFoldDB" id="A0AAD8MWI2"/>
<evidence type="ECO:0000259" key="14">
    <source>
        <dbReference type="PROSITE" id="PS50848"/>
    </source>
</evidence>
<dbReference type="Gene3D" id="1.10.10.60">
    <property type="entry name" value="Homeodomain-like"/>
    <property type="match status" value="1"/>
</dbReference>
<reference evidence="15" key="2">
    <citation type="submission" date="2023-05" db="EMBL/GenBank/DDBJ databases">
        <authorList>
            <person name="Schelkunov M.I."/>
        </authorList>
    </citation>
    <scope>NUCLEOTIDE SEQUENCE</scope>
    <source>
        <strain evidence="15">Hsosn_3</strain>
        <tissue evidence="15">Leaf</tissue>
    </source>
</reference>
<name>A0AAD8MWI2_9APIA</name>
<evidence type="ECO:0000256" key="10">
    <source>
        <dbReference type="RuleBase" id="RU000682"/>
    </source>
</evidence>
<keyword evidence="5 9" id="KW-0238">DNA-binding</keyword>
<evidence type="ECO:0000256" key="12">
    <source>
        <dbReference type="SAM" id="MobiDB-lite"/>
    </source>
</evidence>
<dbReference type="EMBL" id="JAUIZM010000004">
    <property type="protein sequence ID" value="KAK1387589.1"/>
    <property type="molecule type" value="Genomic_DNA"/>
</dbReference>
<dbReference type="Pfam" id="PF00046">
    <property type="entry name" value="Homeodomain"/>
    <property type="match status" value="1"/>
</dbReference>
<dbReference type="GO" id="GO:0000981">
    <property type="term" value="F:DNA-binding transcription factor activity, RNA polymerase II-specific"/>
    <property type="evidence" value="ECO:0007669"/>
    <property type="project" value="InterPro"/>
</dbReference>
<evidence type="ECO:0000256" key="7">
    <source>
        <dbReference type="ARBA" id="ARBA00023163"/>
    </source>
</evidence>
<dbReference type="InterPro" id="IPR009057">
    <property type="entry name" value="Homeodomain-like_sf"/>
</dbReference>
<dbReference type="GO" id="GO:0005634">
    <property type="term" value="C:nucleus"/>
    <property type="evidence" value="ECO:0007669"/>
    <property type="project" value="UniProtKB-SubCell"/>
</dbReference>
<dbReference type="SMART" id="SM00389">
    <property type="entry name" value="HOX"/>
    <property type="match status" value="1"/>
</dbReference>
<dbReference type="Proteomes" id="UP001237642">
    <property type="component" value="Unassembled WGS sequence"/>
</dbReference>
<dbReference type="Pfam" id="PF25797">
    <property type="entry name" value="PDF2_C"/>
    <property type="match status" value="1"/>
</dbReference>
<accession>A0AAD8MWI2</accession>